<dbReference type="PROSITE" id="PS00688">
    <property type="entry name" value="SIGMA54_INTERACT_3"/>
    <property type="match status" value="1"/>
</dbReference>
<dbReference type="InterPro" id="IPR002078">
    <property type="entry name" value="Sigma_54_int"/>
</dbReference>
<dbReference type="PRINTS" id="PR01590">
    <property type="entry name" value="HTHFIS"/>
</dbReference>
<dbReference type="Gene3D" id="3.30.450.40">
    <property type="match status" value="1"/>
</dbReference>
<proteinExistence type="predicted"/>
<dbReference type="InterPro" id="IPR025944">
    <property type="entry name" value="Sigma_54_int_dom_CS"/>
</dbReference>
<dbReference type="Gene3D" id="3.40.50.300">
    <property type="entry name" value="P-loop containing nucleotide triphosphate hydrolases"/>
    <property type="match status" value="1"/>
</dbReference>
<dbReference type="Pfam" id="PF25601">
    <property type="entry name" value="AAA_lid_14"/>
    <property type="match status" value="1"/>
</dbReference>
<comment type="caution">
    <text evidence="8">The sequence shown here is derived from an EMBL/GenBank/DDBJ whole genome shotgun (WGS) entry which is preliminary data.</text>
</comment>
<dbReference type="RefSeq" id="WP_310457746.1">
    <property type="nucleotide sequence ID" value="NZ_JAVKPH010000014.1"/>
</dbReference>
<evidence type="ECO:0000313" key="8">
    <source>
        <dbReference type="EMBL" id="MDR5653507.1"/>
    </source>
</evidence>
<dbReference type="Pfam" id="PF02954">
    <property type="entry name" value="HTH_8"/>
    <property type="match status" value="1"/>
</dbReference>
<dbReference type="InterPro" id="IPR029016">
    <property type="entry name" value="GAF-like_dom_sf"/>
</dbReference>
<dbReference type="CDD" id="cd00009">
    <property type="entry name" value="AAA"/>
    <property type="match status" value="1"/>
</dbReference>
<evidence type="ECO:0000256" key="5">
    <source>
        <dbReference type="ARBA" id="ARBA00023163"/>
    </source>
</evidence>
<dbReference type="Gene3D" id="1.10.8.60">
    <property type="match status" value="1"/>
</dbReference>
<keyword evidence="5" id="KW-0804">Transcription</keyword>
<keyword evidence="4" id="KW-0805">Transcription regulation</keyword>
<dbReference type="InterPro" id="IPR058031">
    <property type="entry name" value="AAA_lid_NorR"/>
</dbReference>
<feature type="region of interest" description="Disordered" evidence="6">
    <location>
        <begin position="311"/>
        <end position="342"/>
    </location>
</feature>
<feature type="domain" description="Sigma-54 factor interaction" evidence="7">
    <location>
        <begin position="339"/>
        <end position="545"/>
    </location>
</feature>
<accession>A0ABU1FAR9</accession>
<dbReference type="Proteomes" id="UP001247754">
    <property type="component" value="Unassembled WGS sequence"/>
</dbReference>
<evidence type="ECO:0000256" key="3">
    <source>
        <dbReference type="ARBA" id="ARBA00023012"/>
    </source>
</evidence>
<dbReference type="InterPro" id="IPR003593">
    <property type="entry name" value="AAA+_ATPase"/>
</dbReference>
<dbReference type="EMBL" id="JAVKPH010000014">
    <property type="protein sequence ID" value="MDR5653507.1"/>
    <property type="molecule type" value="Genomic_DNA"/>
</dbReference>
<dbReference type="Pfam" id="PF14532">
    <property type="entry name" value="Sigma54_activ_2"/>
    <property type="match status" value="1"/>
</dbReference>
<evidence type="ECO:0000256" key="1">
    <source>
        <dbReference type="ARBA" id="ARBA00022741"/>
    </source>
</evidence>
<dbReference type="PROSITE" id="PS50045">
    <property type="entry name" value="SIGMA54_INTERACT_4"/>
    <property type="match status" value="1"/>
</dbReference>
<evidence type="ECO:0000256" key="2">
    <source>
        <dbReference type="ARBA" id="ARBA00022840"/>
    </source>
</evidence>
<dbReference type="PROSITE" id="PS00675">
    <property type="entry name" value="SIGMA54_INTERACT_1"/>
    <property type="match status" value="1"/>
</dbReference>
<reference evidence="8 9" key="1">
    <citation type="submission" date="2023-09" db="EMBL/GenBank/DDBJ databases">
        <title>Xinfangfangia sedmenti sp. nov., isolated the sedment.</title>
        <authorList>
            <person name="Xu L."/>
        </authorList>
    </citation>
    <scope>NUCLEOTIDE SEQUENCE [LARGE SCALE GENOMIC DNA]</scope>
    <source>
        <strain evidence="8 9">LG-4</strain>
    </source>
</reference>
<name>A0ABU1FAR9_9RHOB</name>
<dbReference type="PANTHER" id="PTHR32071">
    <property type="entry name" value="TRANSCRIPTIONAL REGULATORY PROTEIN"/>
    <property type="match status" value="1"/>
</dbReference>
<dbReference type="SUPFAM" id="SSF55781">
    <property type="entry name" value="GAF domain-like"/>
    <property type="match status" value="1"/>
</dbReference>
<keyword evidence="3" id="KW-0902">Two-component regulatory system</keyword>
<protein>
    <submittedName>
        <fullName evidence="8">Helix-turn-helix domain-containing protein</fullName>
    </submittedName>
</protein>
<gene>
    <name evidence="8" type="ORF">RGD00_12895</name>
</gene>
<evidence type="ECO:0000259" key="7">
    <source>
        <dbReference type="PROSITE" id="PS50045"/>
    </source>
</evidence>
<dbReference type="SUPFAM" id="SSF52540">
    <property type="entry name" value="P-loop containing nucleoside triphosphate hydrolases"/>
    <property type="match status" value="1"/>
</dbReference>
<dbReference type="Gene3D" id="1.10.10.60">
    <property type="entry name" value="Homeodomain-like"/>
    <property type="match status" value="1"/>
</dbReference>
<keyword evidence="2" id="KW-0067">ATP-binding</keyword>
<dbReference type="PANTHER" id="PTHR32071:SF77">
    <property type="entry name" value="TRANSCRIPTIONAL REGULATORY PROTEIN"/>
    <property type="match status" value="1"/>
</dbReference>
<evidence type="ECO:0000256" key="4">
    <source>
        <dbReference type="ARBA" id="ARBA00023015"/>
    </source>
</evidence>
<sequence length="619" mass="67418">MRNTGMVGAGARDSIWNEIGRLCLSRGMEKTPGLPGVVAESWKRCLADYNLTPDRVPRASVLTVTEVRDLMEEREDFVRVAEPEIERLFLRLVDSEYLVSLASAQGVTMLYRCDYQYLGELASCGVLPGSVWSEAEQGTNGVGTCLHEGGMVQIVGKQHYGLHTQALTCIAVPVYGRGGAVECALNVTTARLGDGRVNRVVQDVVQRSAWRIENGHFARIYRDHAVLRLSDYTGDADPVDEGRLVLDAAGRIVDGTSRSAGVLRSPARDLVGAAAEDLFDLPADLGSVVPGRPFELTFRGRRLQGVLTLPETADPPRRSAARPMPAPAARAVAPGGQPRLRPDPVTQQLLDRARRLLASGLPLIVSGETGTGKSEFALAAAHACFDGDGDVIVLDCAMDSGRAGLESVLRDSLARPSACLLLEQFDDLDDRMQKLLLGLLDDRQHGAGRRIGLVAISRMAPEQMLKEGRLRPELLHRLKGASVSLPPLRTTPNLEGVIQTLFRAEQEAMGRSGLSLDREVELALANYHWPGNLRELRNALRHALALAERAVVELDHLPDDLVEEVARRDLTARSQSEASRIEAALRYNGGNVTLTARYLGVSRATLYRKIQIEKVRGNA</sequence>
<keyword evidence="1" id="KW-0547">Nucleotide-binding</keyword>
<dbReference type="InterPro" id="IPR009057">
    <property type="entry name" value="Homeodomain-like_sf"/>
</dbReference>
<dbReference type="InterPro" id="IPR002197">
    <property type="entry name" value="HTH_Fis"/>
</dbReference>
<evidence type="ECO:0000313" key="9">
    <source>
        <dbReference type="Proteomes" id="UP001247754"/>
    </source>
</evidence>
<dbReference type="InterPro" id="IPR025662">
    <property type="entry name" value="Sigma_54_int_dom_ATP-bd_1"/>
</dbReference>
<feature type="compositionally biased region" description="Low complexity" evidence="6">
    <location>
        <begin position="321"/>
        <end position="334"/>
    </location>
</feature>
<dbReference type="InterPro" id="IPR027417">
    <property type="entry name" value="P-loop_NTPase"/>
</dbReference>
<evidence type="ECO:0000256" key="6">
    <source>
        <dbReference type="SAM" id="MobiDB-lite"/>
    </source>
</evidence>
<dbReference type="SMART" id="SM00382">
    <property type="entry name" value="AAA"/>
    <property type="match status" value="1"/>
</dbReference>
<organism evidence="8 9">
    <name type="scientific">Ruixingdingia sedimenti</name>
    <dbReference type="NCBI Taxonomy" id="3073604"/>
    <lineage>
        <taxon>Bacteria</taxon>
        <taxon>Pseudomonadati</taxon>
        <taxon>Pseudomonadota</taxon>
        <taxon>Alphaproteobacteria</taxon>
        <taxon>Rhodobacterales</taxon>
        <taxon>Paracoccaceae</taxon>
        <taxon>Ruixingdingia</taxon>
    </lineage>
</organism>
<keyword evidence="9" id="KW-1185">Reference proteome</keyword>
<dbReference type="SUPFAM" id="SSF46689">
    <property type="entry name" value="Homeodomain-like"/>
    <property type="match status" value="1"/>
</dbReference>